<name>A0A3S2MZY8_ORYJA</name>
<dbReference type="SMART" id="SM00104">
    <property type="entry name" value="ANATO"/>
    <property type="match status" value="3"/>
</dbReference>
<dbReference type="CDD" id="cd00054">
    <property type="entry name" value="EGF_CA"/>
    <property type="match status" value="7"/>
</dbReference>
<dbReference type="Pfam" id="PF24532">
    <property type="entry name" value="FIBL-2"/>
    <property type="match status" value="1"/>
</dbReference>
<dbReference type="GO" id="GO:0005576">
    <property type="term" value="C:extracellular region"/>
    <property type="evidence" value="ECO:0007669"/>
    <property type="project" value="InterPro"/>
</dbReference>
<evidence type="ECO:0000313" key="15">
    <source>
        <dbReference type="EMBL" id="RVE70684.1"/>
    </source>
</evidence>
<dbReference type="PROSITE" id="PS01187">
    <property type="entry name" value="EGF_CA"/>
    <property type="match status" value="4"/>
</dbReference>
<keyword evidence="16" id="KW-1185">Reference proteome</keyword>
<dbReference type="EMBL" id="CM012443">
    <property type="protein sequence ID" value="RVE70684.1"/>
    <property type="molecule type" value="Genomic_DNA"/>
</dbReference>
<feature type="domain" description="EGF-like" evidence="14">
    <location>
        <begin position="665"/>
        <end position="706"/>
    </location>
</feature>
<comment type="caution">
    <text evidence="11">Lacks conserved residue(s) required for the propagation of feature annotation.</text>
</comment>
<proteinExistence type="inferred from homology"/>
<dbReference type="SUPFAM" id="SSF57196">
    <property type="entry name" value="EGF/Laminin"/>
    <property type="match status" value="1"/>
</dbReference>
<dbReference type="FunFam" id="2.10.25.10:FF:000139">
    <property type="entry name" value="Fibulin-1"/>
    <property type="match status" value="1"/>
</dbReference>
<dbReference type="SMART" id="SM00179">
    <property type="entry name" value="EGF_CA"/>
    <property type="match status" value="10"/>
</dbReference>
<feature type="compositionally biased region" description="Basic and acidic residues" evidence="12">
    <location>
        <begin position="438"/>
        <end position="449"/>
    </location>
</feature>
<evidence type="ECO:0000259" key="13">
    <source>
        <dbReference type="PROSITE" id="PS01178"/>
    </source>
</evidence>
<reference evidence="15 16" key="1">
    <citation type="submission" date="2018-11" db="EMBL/GenBank/DDBJ databases">
        <authorList>
            <person name="Lopez-Roques C."/>
            <person name="Donnadieu C."/>
            <person name="Bouchez O."/>
            <person name="Klopp C."/>
            <person name="Cabau C."/>
            <person name="Zahm M."/>
        </authorList>
    </citation>
    <scope>NUCLEOTIDE SEQUENCE [LARGE SCALE GENOMIC DNA]</scope>
    <source>
        <strain evidence="15">RS831</strain>
        <tissue evidence="15">Whole body</tissue>
    </source>
</reference>
<evidence type="ECO:0000256" key="2">
    <source>
        <dbReference type="ARBA" id="ARBA00006127"/>
    </source>
</evidence>
<dbReference type="InterPro" id="IPR018097">
    <property type="entry name" value="EGF_Ca-bd_CS"/>
</dbReference>
<feature type="compositionally biased region" description="Low complexity" evidence="12">
    <location>
        <begin position="362"/>
        <end position="372"/>
    </location>
</feature>
<dbReference type="InterPro" id="IPR000152">
    <property type="entry name" value="EGF-type_Asp/Asn_hydroxyl_site"/>
</dbReference>
<dbReference type="SMART" id="SM00181">
    <property type="entry name" value="EGF"/>
    <property type="match status" value="10"/>
</dbReference>
<dbReference type="PANTHER" id="PTHR24034:SF158">
    <property type="entry name" value="FIBULIN 2"/>
    <property type="match status" value="1"/>
</dbReference>
<dbReference type="PANTHER" id="PTHR24034">
    <property type="entry name" value="EGF-LIKE DOMAIN-CONTAINING PROTEIN"/>
    <property type="match status" value="1"/>
</dbReference>
<dbReference type="FunFam" id="2.10.25.10:FF:000078">
    <property type="entry name" value="Fibulin-1"/>
    <property type="match status" value="1"/>
</dbReference>
<evidence type="ECO:0000256" key="5">
    <source>
        <dbReference type="ARBA" id="ARBA00022536"/>
    </source>
</evidence>
<dbReference type="InterPro" id="IPR000742">
    <property type="entry name" value="EGF"/>
</dbReference>
<keyword evidence="7" id="KW-0677">Repeat</keyword>
<dbReference type="FunFam" id="2.10.25.10:FF:000010">
    <property type="entry name" value="Pro-epidermal growth factor"/>
    <property type="match status" value="2"/>
</dbReference>
<dbReference type="InterPro" id="IPR049883">
    <property type="entry name" value="NOTCH1_EGF-like"/>
</dbReference>
<dbReference type="Gene3D" id="2.10.25.10">
    <property type="entry name" value="Laminin"/>
    <property type="match status" value="10"/>
</dbReference>
<dbReference type="Pfam" id="PF07645">
    <property type="entry name" value="EGF_CA"/>
    <property type="match status" value="5"/>
</dbReference>
<dbReference type="PROSITE" id="PS01186">
    <property type="entry name" value="EGF_2"/>
    <property type="match status" value="4"/>
</dbReference>
<keyword evidence="3" id="KW-0964">Secreted</keyword>
<dbReference type="OrthoDB" id="4062651at2759"/>
<dbReference type="InterPro" id="IPR000020">
    <property type="entry name" value="Anaphylatoxin/fibulin"/>
</dbReference>
<dbReference type="InterPro" id="IPR009030">
    <property type="entry name" value="Growth_fac_rcpt_cys_sf"/>
</dbReference>
<comment type="similarity">
    <text evidence="2">Belongs to the fibulin family.</text>
</comment>
<dbReference type="FunFam" id="2.10.25.10:FF:000341">
    <property type="entry name" value="Fibulin 2"/>
    <property type="match status" value="1"/>
</dbReference>
<dbReference type="Pfam" id="PF22914">
    <property type="entry name" value="Fibulin_C"/>
    <property type="match status" value="1"/>
</dbReference>
<evidence type="ECO:0000256" key="3">
    <source>
        <dbReference type="ARBA" id="ARBA00022525"/>
    </source>
</evidence>
<keyword evidence="10" id="KW-0325">Glycoprotein</keyword>
<dbReference type="InterPro" id="IPR056612">
    <property type="entry name" value="FIBL-2_dom"/>
</dbReference>
<dbReference type="PROSITE" id="PS50026">
    <property type="entry name" value="EGF_3"/>
    <property type="match status" value="4"/>
</dbReference>
<dbReference type="GO" id="GO:0005509">
    <property type="term" value="F:calcium ion binding"/>
    <property type="evidence" value="ECO:0007669"/>
    <property type="project" value="InterPro"/>
</dbReference>
<feature type="domain" description="Anaphylatoxin-like" evidence="13">
    <location>
        <begin position="579"/>
        <end position="611"/>
    </location>
</feature>
<evidence type="ECO:0000256" key="11">
    <source>
        <dbReference type="PROSITE-ProRule" id="PRU00076"/>
    </source>
</evidence>
<comment type="subcellular location">
    <subcellularLocation>
        <location evidence="1">Secreted</location>
        <location evidence="1">Extracellular space</location>
        <location evidence="1">Extracellular matrix</location>
    </subcellularLocation>
</comment>
<feature type="region of interest" description="Disordered" evidence="12">
    <location>
        <begin position="276"/>
        <end position="463"/>
    </location>
</feature>
<accession>A0A3S2MZY8</accession>
<dbReference type="SUPFAM" id="SSF57184">
    <property type="entry name" value="Growth factor receptor domain"/>
    <property type="match status" value="4"/>
</dbReference>
<dbReference type="GO" id="GO:0030855">
    <property type="term" value="P:epithelial cell differentiation"/>
    <property type="evidence" value="ECO:0007669"/>
    <property type="project" value="UniProtKB-ARBA"/>
</dbReference>
<feature type="compositionally biased region" description="Polar residues" evidence="12">
    <location>
        <begin position="296"/>
        <end position="310"/>
    </location>
</feature>
<reference evidence="15 16" key="2">
    <citation type="submission" date="2019-01" db="EMBL/GenBank/DDBJ databases">
        <title>A chromosome length genome reference of the Java medaka (oryzias javanicus).</title>
        <authorList>
            <person name="Herpin A."/>
            <person name="Takehana Y."/>
            <person name="Naruse K."/>
            <person name="Ansai S."/>
            <person name="Kawaguchi M."/>
        </authorList>
    </citation>
    <scope>NUCLEOTIDE SEQUENCE [LARGE SCALE GENOMIC DNA]</scope>
    <source>
        <strain evidence="15">RS831</strain>
        <tissue evidence="15">Whole body</tissue>
    </source>
</reference>
<keyword evidence="5 11" id="KW-0245">EGF-like domain</keyword>
<evidence type="ECO:0000256" key="4">
    <source>
        <dbReference type="ARBA" id="ARBA00022530"/>
    </source>
</evidence>
<keyword evidence="9" id="KW-1015">Disulfide bond</keyword>
<sequence length="1239" mass="136173">MWLFFAQGRSPASKAGAIRTQTLRTRPVRSSAAQQERGRQKECKIPSNLETNESRPLKSFFVSKMTIQKFSLFFCFVVLSVDLCASQKDCSGVDCPALQNCIESVLETGACCPECKERGCVCEGYQYYDCIQAGFQNGKVPEGESYFVDFGSTECSCPQGGGKISCHFIPCPEIPPNCIDVLQPGDGCPQCGRIGCTHGNKKYEAGHSFRVDHCQVCHCPNEGGRIMCSPIPDCDLRSADKSIGVTTAENTSPFTDISGGHGTSQKSLVEPFSKLGQGNTLPLYKQDPPRVGSEVQDYSQGEPTSSTILNLPQLVESSMLPLSYPEPNTTYVSHGGRRKQAHRKPNLVRSTEEKTSQSINQTRASTSPTTTTKEGMAAESHRQQQEVGERSTRHNSGRNSEMQDTATDSSHGTRTRAGLRSLDRGQSSSNRGRLHPPPRQEKVSEKPNHTPDSQGSRPTIQYSSTERALIRMSEDPQTFIPHHRSSGAEHSKLSAKELMKTCCETGEKWASANGHCNNMEPPTKDRQSICWTAQQQCCLGFLREAQCSAGINAARAGRTCKDGASTNCGIHSYKDCCGCCSLGLQFRKEGHVCEAHHSLGYHCQHVFLTCCEGKEIKPTIRERPALDATPAPRKVSDGLFPREAFSIGEDGDGENGVEGPVEVEDMDECLIYEGSICHHRCVNTPGSYRCECFPGYVLQEDAVTCVQADLVDEENRLKEMDGTAGQNTPPPTFPVVPLNPCEGNICEQQCILVAGRPQCSCSPGFSLRADGRSCEDVNECLSSNACKLNERCTNTRGSHVCQRLITCPPGFQINNDVCEDIDECAQRSHNCGVGSECVNTQGSFRCISKPRCPVGFIQDAQGSCTDIDECGALTQPCNPGSSCINTVGSYICNRKITCSRGYHSSPDGSRCVDVNECESGLHRCGEGQLCVNLPGSYRCECQAGYQYDSFRRMCTDVNECWRYPGRLCAQTCVNTPGSYECSCTSGFRLSGDSKNCEDVNECLANPCSQECANIYGSYQCYCRQGYYLREDGHSCDDIDECSRSIGPLCTYKCVNVPGSYRCACPEYGYTMSSNGRSCIDVDECSTGVHNCSLADTCYNIQGSYRCLSLSCPQNYRKVSDTRCERISCPNYLECQNSPLRITYYYLSLQSNIVIPAQIFHIGPSPAYSGDNVIVTITQGNEENYFSTRKLNAYTGAVYLQRQVQGPRDFLITVEMKLWRQGAFTTFQARIYVFITANLL</sequence>
<dbReference type="Pfam" id="PF12662">
    <property type="entry name" value="cEGF"/>
    <property type="match status" value="3"/>
</dbReference>
<evidence type="ECO:0000256" key="9">
    <source>
        <dbReference type="ARBA" id="ARBA00023157"/>
    </source>
</evidence>
<evidence type="ECO:0000256" key="8">
    <source>
        <dbReference type="ARBA" id="ARBA00022837"/>
    </source>
</evidence>
<evidence type="ECO:0000256" key="10">
    <source>
        <dbReference type="ARBA" id="ARBA00023180"/>
    </source>
</evidence>
<dbReference type="FunFam" id="2.10.25.10:FF:000038">
    <property type="entry name" value="Fibrillin 2"/>
    <property type="match status" value="2"/>
</dbReference>
<gene>
    <name evidence="15" type="ORF">OJAV_G00067520</name>
</gene>
<feature type="domain" description="EGF-like" evidence="14">
    <location>
        <begin position="998"/>
        <end position="1036"/>
    </location>
</feature>
<evidence type="ECO:0000256" key="12">
    <source>
        <dbReference type="SAM" id="MobiDB-lite"/>
    </source>
</evidence>
<evidence type="ECO:0000259" key="14">
    <source>
        <dbReference type="PROSITE" id="PS50026"/>
    </source>
</evidence>
<keyword evidence="4" id="KW-0272">Extracellular matrix</keyword>
<dbReference type="Proteomes" id="UP000283210">
    <property type="component" value="Chromosome 7"/>
</dbReference>
<keyword evidence="6" id="KW-0732">Signal</keyword>
<evidence type="ECO:0000313" key="16">
    <source>
        <dbReference type="Proteomes" id="UP000283210"/>
    </source>
</evidence>
<feature type="compositionally biased region" description="Polar residues" evidence="12">
    <location>
        <begin position="450"/>
        <end position="463"/>
    </location>
</feature>
<evidence type="ECO:0008006" key="17">
    <source>
        <dbReference type="Google" id="ProtNLM"/>
    </source>
</evidence>
<evidence type="ECO:0000256" key="7">
    <source>
        <dbReference type="ARBA" id="ARBA00022737"/>
    </source>
</evidence>
<feature type="domain" description="EGF-like" evidence="14">
    <location>
        <begin position="913"/>
        <end position="951"/>
    </location>
</feature>
<organism evidence="15 16">
    <name type="scientific">Oryzias javanicus</name>
    <name type="common">Javanese ricefish</name>
    <name type="synonym">Aplocheilus javanicus</name>
    <dbReference type="NCBI Taxonomy" id="123683"/>
    <lineage>
        <taxon>Eukaryota</taxon>
        <taxon>Metazoa</taxon>
        <taxon>Chordata</taxon>
        <taxon>Craniata</taxon>
        <taxon>Vertebrata</taxon>
        <taxon>Euteleostomi</taxon>
        <taxon>Actinopterygii</taxon>
        <taxon>Neopterygii</taxon>
        <taxon>Teleostei</taxon>
        <taxon>Neoteleostei</taxon>
        <taxon>Acanthomorphata</taxon>
        <taxon>Ovalentaria</taxon>
        <taxon>Atherinomorphae</taxon>
        <taxon>Beloniformes</taxon>
        <taxon>Adrianichthyidae</taxon>
        <taxon>Oryziinae</taxon>
        <taxon>Oryzias</taxon>
    </lineage>
</organism>
<feature type="compositionally biased region" description="Basic and acidic residues" evidence="12">
    <location>
        <begin position="379"/>
        <end position="392"/>
    </location>
</feature>
<dbReference type="InterPro" id="IPR001881">
    <property type="entry name" value="EGF-like_Ca-bd_dom"/>
</dbReference>
<dbReference type="InterPro" id="IPR050751">
    <property type="entry name" value="ECM_structural_protein"/>
</dbReference>
<dbReference type="AlphaFoldDB" id="A0A3S2MZY8"/>
<dbReference type="PROSITE" id="PS00010">
    <property type="entry name" value="ASX_HYDROXYL"/>
    <property type="match status" value="5"/>
</dbReference>
<dbReference type="PROSITE" id="PS01178">
    <property type="entry name" value="ANAPHYLATOXIN_2"/>
    <property type="match status" value="1"/>
</dbReference>
<evidence type="ECO:0000256" key="1">
    <source>
        <dbReference type="ARBA" id="ARBA00004498"/>
    </source>
</evidence>
<keyword evidence="8" id="KW-0106">Calcium</keyword>
<feature type="compositionally biased region" description="Basic residues" evidence="12">
    <location>
        <begin position="335"/>
        <end position="346"/>
    </location>
</feature>
<feature type="compositionally biased region" description="Polar residues" evidence="12">
    <location>
        <begin position="397"/>
        <end position="412"/>
    </location>
</feature>
<evidence type="ECO:0000256" key="6">
    <source>
        <dbReference type="ARBA" id="ARBA00022729"/>
    </source>
</evidence>
<protein>
    <recommendedName>
        <fullName evidence="17">Fibulin-2</fullName>
    </recommendedName>
</protein>
<dbReference type="InterPro" id="IPR055088">
    <property type="entry name" value="Fibulin_C"/>
</dbReference>
<feature type="domain" description="EGF-like" evidence="14">
    <location>
        <begin position="956"/>
        <end position="997"/>
    </location>
</feature>
<dbReference type="InterPro" id="IPR026823">
    <property type="entry name" value="cEGF"/>
</dbReference>
<dbReference type="GO" id="GO:0071944">
    <property type="term" value="C:cell periphery"/>
    <property type="evidence" value="ECO:0007669"/>
    <property type="project" value="UniProtKB-ARBA"/>
</dbReference>